<keyword evidence="1" id="KW-0732">Signal</keyword>
<dbReference type="EMBL" id="CACVAY010000050">
    <property type="protein sequence ID" value="CAA6811679.1"/>
    <property type="molecule type" value="Genomic_DNA"/>
</dbReference>
<evidence type="ECO:0000256" key="1">
    <source>
        <dbReference type="SAM" id="SignalP"/>
    </source>
</evidence>
<gene>
    <name evidence="2" type="ORF">HELGO_WM14275</name>
</gene>
<feature type="chain" id="PRO_5028044367" description="DUF4142 domain-containing protein" evidence="1">
    <location>
        <begin position="26"/>
        <end position="209"/>
    </location>
</feature>
<reference evidence="2" key="1">
    <citation type="submission" date="2020-01" db="EMBL/GenBank/DDBJ databases">
        <authorList>
            <person name="Meier V. D."/>
            <person name="Meier V D."/>
        </authorList>
    </citation>
    <scope>NUCLEOTIDE SEQUENCE</scope>
    <source>
        <strain evidence="2">HLG_WM_MAG_07</strain>
    </source>
</reference>
<protein>
    <recommendedName>
        <fullName evidence="3">DUF4142 domain-containing protein</fullName>
    </recommendedName>
</protein>
<dbReference type="PROSITE" id="PS51257">
    <property type="entry name" value="PROKAR_LIPOPROTEIN"/>
    <property type="match status" value="1"/>
</dbReference>
<proteinExistence type="predicted"/>
<feature type="signal peptide" evidence="1">
    <location>
        <begin position="1"/>
        <end position="25"/>
    </location>
</feature>
<organism evidence="2">
    <name type="scientific">uncultured Thiotrichaceae bacterium</name>
    <dbReference type="NCBI Taxonomy" id="298394"/>
    <lineage>
        <taxon>Bacteria</taxon>
        <taxon>Pseudomonadati</taxon>
        <taxon>Pseudomonadota</taxon>
        <taxon>Gammaproteobacteria</taxon>
        <taxon>Thiotrichales</taxon>
        <taxon>Thiotrichaceae</taxon>
        <taxon>environmental samples</taxon>
    </lineage>
</organism>
<dbReference type="AlphaFoldDB" id="A0A6S6ST01"/>
<sequence>MLTVRYTILLTLAFSLIACSNNASHMPNVFQLPGAVVGSAIDNAVYNARRNKVTAFVKEHYSEIHQDVMARGGQHLQQALLVAEIPETKHKQVIQQLISDQTLYFNPSEKVANQLMHGFAALYPVSQASKTINGFSYSQAHQLIENYAKTHSEALKVAIQQGQGDALLGLTKILNISNSATQQQFNASAKAAYVRIYIEPLVVFFMVQK</sequence>
<evidence type="ECO:0000313" key="2">
    <source>
        <dbReference type="EMBL" id="CAA6811679.1"/>
    </source>
</evidence>
<accession>A0A6S6ST01</accession>
<evidence type="ECO:0008006" key="3">
    <source>
        <dbReference type="Google" id="ProtNLM"/>
    </source>
</evidence>
<name>A0A6S6ST01_9GAMM</name>